<dbReference type="STRING" id="1562970.ING2E5B_1891"/>
<evidence type="ECO:0000256" key="3">
    <source>
        <dbReference type="ARBA" id="ARBA00022449"/>
    </source>
</evidence>
<dbReference type="GO" id="GO:0006811">
    <property type="term" value="P:monoatomic ion transport"/>
    <property type="evidence" value="ECO:0007669"/>
    <property type="project" value="UniProtKB-KW"/>
</dbReference>
<evidence type="ECO:0000256" key="8">
    <source>
        <dbReference type="ARBA" id="ARBA00023136"/>
    </source>
</evidence>
<evidence type="ECO:0000256" key="10">
    <source>
        <dbReference type="SAM" id="Phobius"/>
    </source>
</evidence>
<evidence type="ECO:0000256" key="5">
    <source>
        <dbReference type="ARBA" id="ARBA00022692"/>
    </source>
</evidence>
<feature type="transmembrane region" description="Helical" evidence="10">
    <location>
        <begin position="45"/>
        <end position="68"/>
    </location>
</feature>
<sequence>MYTNKHIFKISAPIFLSLLTQNLIQVVDTAFLGRVGEVELGASALAGVIYIAIYTLGFGFSMGSQILIGRRNGEKNYNKIGDIVIQGSIFLLIPAIVLIPILRYGAVNWIPQLFQSADVSGAVTEYLEWRLFGLIFAFVNLMFRAFYIGIARTKILTINAAVMAVVNIIFDYGLIFGNLGMPEMGIAGAAIASVIAELASTLFFIIYTRKTIDLVKYGFVKIRLQWSVIKKTLDISIFMMVQYLFSISTWFVFFMLIENYMGERSLAVTNIVRSFYTIFTIPSHAIGSSTSTMVSNTIGAGRHHEVPNLIKRLSMISLGVMIIFISILVAFPKLMIKIYTDNPSLIADTVVPLYVMISSLPIYSLGTVLFSSVSGTGNTRTALKFEMITLLFYVAYMWFIIVYIRASVAAAWTTEHVYWFMLMTLSFFYIRSGKWKEKEI</sequence>
<feature type="transmembrane region" description="Helical" evidence="10">
    <location>
        <begin position="126"/>
        <end position="143"/>
    </location>
</feature>
<feature type="transmembrane region" description="Helical" evidence="10">
    <location>
        <begin position="186"/>
        <end position="207"/>
    </location>
</feature>
<evidence type="ECO:0000256" key="2">
    <source>
        <dbReference type="ARBA" id="ARBA00022448"/>
    </source>
</evidence>
<dbReference type="Pfam" id="PF01554">
    <property type="entry name" value="MatE"/>
    <property type="match status" value="2"/>
</dbReference>
<evidence type="ECO:0000256" key="9">
    <source>
        <dbReference type="ARBA" id="ARBA00031636"/>
    </source>
</evidence>
<feature type="transmembrane region" description="Helical" evidence="10">
    <location>
        <begin position="385"/>
        <end position="404"/>
    </location>
</feature>
<keyword evidence="4" id="KW-1003">Cell membrane</keyword>
<feature type="transmembrane region" description="Helical" evidence="10">
    <location>
        <begin position="233"/>
        <end position="257"/>
    </location>
</feature>
<accession>A0A098C2J0</accession>
<keyword evidence="7" id="KW-0406">Ion transport</keyword>
<gene>
    <name evidence="11" type="ORF">ING2E5B_1891</name>
</gene>
<reference evidence="11 12" key="1">
    <citation type="submission" date="2014-08" db="EMBL/GenBank/DDBJ databases">
        <authorList>
            <person name="Wibberg D."/>
        </authorList>
    </citation>
    <scope>NUCLEOTIDE SEQUENCE [LARGE SCALE GENOMIC DNA]</scope>
    <source>
        <strain evidence="12">ING2-E5B</strain>
    </source>
</reference>
<organism evidence="11 12">
    <name type="scientific">Fermentimonas caenicola</name>
    <dbReference type="NCBI Taxonomy" id="1562970"/>
    <lineage>
        <taxon>Bacteria</taxon>
        <taxon>Pseudomonadati</taxon>
        <taxon>Bacteroidota</taxon>
        <taxon>Bacteroidia</taxon>
        <taxon>Bacteroidales</taxon>
        <taxon>Dysgonomonadaceae</taxon>
        <taxon>Fermentimonas</taxon>
    </lineage>
</organism>
<evidence type="ECO:0000256" key="4">
    <source>
        <dbReference type="ARBA" id="ARBA00022475"/>
    </source>
</evidence>
<evidence type="ECO:0000256" key="6">
    <source>
        <dbReference type="ARBA" id="ARBA00022989"/>
    </source>
</evidence>
<dbReference type="InterPro" id="IPR002528">
    <property type="entry name" value="MATE_fam"/>
</dbReference>
<evidence type="ECO:0000256" key="7">
    <source>
        <dbReference type="ARBA" id="ARBA00023065"/>
    </source>
</evidence>
<dbReference type="GO" id="GO:0042910">
    <property type="term" value="F:xenobiotic transmembrane transporter activity"/>
    <property type="evidence" value="ECO:0007669"/>
    <property type="project" value="InterPro"/>
</dbReference>
<dbReference type="KEGG" id="pbt:ING2E5B_1891"/>
<feature type="transmembrane region" description="Helical" evidence="10">
    <location>
        <begin position="351"/>
        <end position="373"/>
    </location>
</feature>
<feature type="transmembrane region" description="Helical" evidence="10">
    <location>
        <begin position="155"/>
        <end position="174"/>
    </location>
</feature>
<dbReference type="PATRIC" id="fig|1562970.3.peg.1871"/>
<dbReference type="PANTHER" id="PTHR43298">
    <property type="entry name" value="MULTIDRUG RESISTANCE PROTEIN NORM-RELATED"/>
    <property type="match status" value="1"/>
</dbReference>
<evidence type="ECO:0000313" key="12">
    <source>
        <dbReference type="Proteomes" id="UP000032417"/>
    </source>
</evidence>
<comment type="subcellular location">
    <subcellularLocation>
        <location evidence="1">Cell membrane</location>
        <topology evidence="1">Multi-pass membrane protein</topology>
    </subcellularLocation>
</comment>
<feature type="transmembrane region" description="Helical" evidence="10">
    <location>
        <begin position="80"/>
        <end position="106"/>
    </location>
</feature>
<keyword evidence="6 10" id="KW-1133">Transmembrane helix</keyword>
<dbReference type="InterPro" id="IPR048279">
    <property type="entry name" value="MdtK-like"/>
</dbReference>
<dbReference type="GO" id="GO:0005886">
    <property type="term" value="C:plasma membrane"/>
    <property type="evidence" value="ECO:0007669"/>
    <property type="project" value="UniProtKB-SubCell"/>
</dbReference>
<dbReference type="NCBIfam" id="TIGR00797">
    <property type="entry name" value="matE"/>
    <property type="match status" value="1"/>
</dbReference>
<feature type="transmembrane region" description="Helical" evidence="10">
    <location>
        <begin position="277"/>
        <end position="301"/>
    </location>
</feature>
<protein>
    <recommendedName>
        <fullName evidence="9">Multidrug-efflux transporter</fullName>
    </recommendedName>
</protein>
<keyword evidence="2" id="KW-0813">Transport</keyword>
<keyword evidence="5 10" id="KW-0812">Transmembrane</keyword>
<dbReference type="Proteomes" id="UP000032417">
    <property type="component" value="Chromosome 1"/>
</dbReference>
<dbReference type="GO" id="GO:0015297">
    <property type="term" value="F:antiporter activity"/>
    <property type="evidence" value="ECO:0007669"/>
    <property type="project" value="UniProtKB-KW"/>
</dbReference>
<evidence type="ECO:0000256" key="1">
    <source>
        <dbReference type="ARBA" id="ARBA00004651"/>
    </source>
</evidence>
<name>A0A098C2J0_9BACT</name>
<dbReference type="EMBL" id="LN515532">
    <property type="protein sequence ID" value="CEA16628.1"/>
    <property type="molecule type" value="Genomic_DNA"/>
</dbReference>
<proteinExistence type="predicted"/>
<dbReference type="CDD" id="cd13133">
    <property type="entry name" value="MATE_like_7"/>
    <property type="match status" value="1"/>
</dbReference>
<dbReference type="HOGENOM" id="CLU_012893_6_5_10"/>
<dbReference type="InterPro" id="IPR050222">
    <property type="entry name" value="MATE_MdtK"/>
</dbReference>
<keyword evidence="12" id="KW-1185">Reference proteome</keyword>
<keyword evidence="3" id="KW-0050">Antiport</keyword>
<evidence type="ECO:0000313" key="11">
    <source>
        <dbReference type="EMBL" id="CEA16628.1"/>
    </source>
</evidence>
<dbReference type="PANTHER" id="PTHR43298:SF2">
    <property type="entry name" value="FMN_FAD EXPORTER YEEO-RELATED"/>
    <property type="match status" value="1"/>
</dbReference>
<dbReference type="AlphaFoldDB" id="A0A098C2J0"/>
<keyword evidence="8 10" id="KW-0472">Membrane</keyword>
<dbReference type="PIRSF" id="PIRSF006603">
    <property type="entry name" value="DinF"/>
    <property type="match status" value="1"/>
</dbReference>
<feature type="transmembrane region" description="Helical" evidence="10">
    <location>
        <begin position="416"/>
        <end position="432"/>
    </location>
</feature>
<feature type="transmembrane region" description="Helical" evidence="10">
    <location>
        <begin position="313"/>
        <end position="331"/>
    </location>
</feature>